<protein>
    <submittedName>
        <fullName evidence="2 3">Uncharacterized protein</fullName>
    </submittedName>
</protein>
<dbReference type="EMBL" id="KB305155">
    <property type="protein sequence ID" value="ELU01318.1"/>
    <property type="molecule type" value="Genomic_DNA"/>
</dbReference>
<keyword evidence="4" id="KW-1185">Reference proteome</keyword>
<dbReference type="AlphaFoldDB" id="R7UBZ5"/>
<proteinExistence type="predicted"/>
<feature type="compositionally biased region" description="Basic residues" evidence="1">
    <location>
        <begin position="309"/>
        <end position="324"/>
    </location>
</feature>
<evidence type="ECO:0000313" key="4">
    <source>
        <dbReference type="Proteomes" id="UP000014760"/>
    </source>
</evidence>
<dbReference type="PANTHER" id="PTHR31569">
    <property type="entry name" value="SWIM-TYPE DOMAIN-CONTAINING PROTEIN"/>
    <property type="match status" value="1"/>
</dbReference>
<dbReference type="EnsemblMetazoa" id="CapteT228556">
    <property type="protein sequence ID" value="CapteP228556"/>
    <property type="gene ID" value="CapteG228556"/>
</dbReference>
<accession>R7UBZ5</accession>
<dbReference type="HOGENOM" id="CLU_821946_0_0_1"/>
<evidence type="ECO:0000313" key="2">
    <source>
        <dbReference type="EMBL" id="ELU01318.1"/>
    </source>
</evidence>
<dbReference type="PANTHER" id="PTHR31569:SF4">
    <property type="entry name" value="SWIM-TYPE DOMAIN-CONTAINING PROTEIN"/>
    <property type="match status" value="1"/>
</dbReference>
<dbReference type="OrthoDB" id="92090at2759"/>
<sequence length="338" mass="39344">MVEQFTLAMGDTSETRCVMLDKDVNEIVANFKAKICELVVPVATKEEIFRHIRKIVYSSEEKFEELVEELREQSPDIHEYFMVNWWSERQMWADHLRRAVKTFGNNTNNRIESENKKLKTLMSSQTTIAEWVRSLFSITICWTLEREHKAFLQESTTVRYQDADRDLEELLGAISEYAADVLRTHLKVASNVVVGSVNEQGVYLETDGQKSYCVVDTLSRPLTTTQRYWKNDALTQRVKLLLNNCGVRESEERFRELANLVDKWENDQMALEEVAQIIETVTEDTVSRDLTEDSDIGRLRSAHLPITKRRGRPKEKRRFSRFRRQGGPGRTNHISGYA</sequence>
<evidence type="ECO:0000313" key="3">
    <source>
        <dbReference type="EnsemblMetazoa" id="CapteP228556"/>
    </source>
</evidence>
<reference evidence="3" key="3">
    <citation type="submission" date="2015-06" db="UniProtKB">
        <authorList>
            <consortium name="EnsemblMetazoa"/>
        </authorList>
    </citation>
    <scope>IDENTIFICATION</scope>
</reference>
<gene>
    <name evidence="2" type="ORF">CAPTEDRAFT_228556</name>
</gene>
<reference evidence="4" key="1">
    <citation type="submission" date="2012-12" db="EMBL/GenBank/DDBJ databases">
        <authorList>
            <person name="Hellsten U."/>
            <person name="Grimwood J."/>
            <person name="Chapman J.A."/>
            <person name="Shapiro H."/>
            <person name="Aerts A."/>
            <person name="Otillar R.P."/>
            <person name="Terry A.Y."/>
            <person name="Boore J.L."/>
            <person name="Simakov O."/>
            <person name="Marletaz F."/>
            <person name="Cho S.-J."/>
            <person name="Edsinger-Gonzales E."/>
            <person name="Havlak P."/>
            <person name="Kuo D.-H."/>
            <person name="Larsson T."/>
            <person name="Lv J."/>
            <person name="Arendt D."/>
            <person name="Savage R."/>
            <person name="Osoegawa K."/>
            <person name="de Jong P."/>
            <person name="Lindberg D.R."/>
            <person name="Seaver E.C."/>
            <person name="Weisblat D.A."/>
            <person name="Putnam N.H."/>
            <person name="Grigoriev I.V."/>
            <person name="Rokhsar D.S."/>
        </authorList>
    </citation>
    <scope>NUCLEOTIDE SEQUENCE</scope>
    <source>
        <strain evidence="4">I ESC-2004</strain>
    </source>
</reference>
<organism evidence="2">
    <name type="scientific">Capitella teleta</name>
    <name type="common">Polychaete worm</name>
    <dbReference type="NCBI Taxonomy" id="283909"/>
    <lineage>
        <taxon>Eukaryota</taxon>
        <taxon>Metazoa</taxon>
        <taxon>Spiralia</taxon>
        <taxon>Lophotrochozoa</taxon>
        <taxon>Annelida</taxon>
        <taxon>Polychaeta</taxon>
        <taxon>Sedentaria</taxon>
        <taxon>Scolecida</taxon>
        <taxon>Capitellidae</taxon>
        <taxon>Capitella</taxon>
    </lineage>
</organism>
<evidence type="ECO:0000256" key="1">
    <source>
        <dbReference type="SAM" id="MobiDB-lite"/>
    </source>
</evidence>
<dbReference type="Proteomes" id="UP000014760">
    <property type="component" value="Unassembled WGS sequence"/>
</dbReference>
<feature type="region of interest" description="Disordered" evidence="1">
    <location>
        <begin position="309"/>
        <end position="338"/>
    </location>
</feature>
<name>R7UBZ5_CAPTE</name>
<dbReference type="EMBL" id="AMQN01009323">
    <property type="status" value="NOT_ANNOTATED_CDS"/>
    <property type="molecule type" value="Genomic_DNA"/>
</dbReference>
<reference evidence="2 4" key="2">
    <citation type="journal article" date="2013" name="Nature">
        <title>Insights into bilaterian evolution from three spiralian genomes.</title>
        <authorList>
            <person name="Simakov O."/>
            <person name="Marletaz F."/>
            <person name="Cho S.J."/>
            <person name="Edsinger-Gonzales E."/>
            <person name="Havlak P."/>
            <person name="Hellsten U."/>
            <person name="Kuo D.H."/>
            <person name="Larsson T."/>
            <person name="Lv J."/>
            <person name="Arendt D."/>
            <person name="Savage R."/>
            <person name="Osoegawa K."/>
            <person name="de Jong P."/>
            <person name="Grimwood J."/>
            <person name="Chapman J.A."/>
            <person name="Shapiro H."/>
            <person name="Aerts A."/>
            <person name="Otillar R.P."/>
            <person name="Terry A.Y."/>
            <person name="Boore J.L."/>
            <person name="Grigoriev I.V."/>
            <person name="Lindberg D.R."/>
            <person name="Seaver E.C."/>
            <person name="Weisblat D.A."/>
            <person name="Putnam N.H."/>
            <person name="Rokhsar D.S."/>
        </authorList>
    </citation>
    <scope>NUCLEOTIDE SEQUENCE</scope>
    <source>
        <strain evidence="2 4">I ESC-2004</strain>
    </source>
</reference>
<dbReference type="InterPro" id="IPR052579">
    <property type="entry name" value="Zinc_finger_SWIM"/>
</dbReference>